<name>A0A7W6WB03_9PROT</name>
<dbReference type="InterPro" id="IPR035911">
    <property type="entry name" value="MurE/MurF_N"/>
</dbReference>
<dbReference type="InterPro" id="IPR000713">
    <property type="entry name" value="Mur_ligase_N"/>
</dbReference>
<keyword evidence="7 12" id="KW-0436">Ligase</keyword>
<feature type="binding site" evidence="7">
    <location>
        <begin position="460"/>
        <end position="463"/>
    </location>
    <ligand>
        <name>meso-2,6-diaminopimelate</name>
        <dbReference type="ChEBI" id="CHEBI:57791"/>
    </ligand>
</feature>
<feature type="binding site" evidence="7">
    <location>
        <position position="82"/>
    </location>
    <ligand>
        <name>UDP-N-acetyl-alpha-D-muramoyl-L-alanyl-D-glutamate</name>
        <dbReference type="ChEBI" id="CHEBI:83900"/>
    </ligand>
</feature>
<dbReference type="NCBIfam" id="TIGR01085">
    <property type="entry name" value="murE"/>
    <property type="match status" value="1"/>
</dbReference>
<comment type="PTM">
    <text evidence="7">Carboxylation is probably crucial for Mg(2+) binding and, consequently, for the gamma-phosphate positioning of ATP.</text>
</comment>
<dbReference type="GO" id="GO:0071555">
    <property type="term" value="P:cell wall organization"/>
    <property type="evidence" value="ECO:0007669"/>
    <property type="project" value="UniProtKB-KW"/>
</dbReference>
<dbReference type="GO" id="GO:0051301">
    <property type="term" value="P:cell division"/>
    <property type="evidence" value="ECO:0007669"/>
    <property type="project" value="UniProtKB-KW"/>
</dbReference>
<dbReference type="InterPro" id="IPR013221">
    <property type="entry name" value="Mur_ligase_cen"/>
</dbReference>
<dbReference type="SUPFAM" id="SSF53623">
    <property type="entry name" value="MurD-like peptide ligases, catalytic domain"/>
    <property type="match status" value="1"/>
</dbReference>
<feature type="binding site" evidence="7">
    <location>
        <position position="436"/>
    </location>
    <ligand>
        <name>meso-2,6-diaminopimelate</name>
        <dbReference type="ChEBI" id="CHEBI:57791"/>
    </ligand>
</feature>
<evidence type="ECO:0000256" key="2">
    <source>
        <dbReference type="ARBA" id="ARBA00022618"/>
    </source>
</evidence>
<protein>
    <recommendedName>
        <fullName evidence="7">UDP-N-acetylmuramoyl-L-alanyl-D-glutamate--2,6-diaminopimelate ligase</fullName>
        <ecNumber evidence="7">6.3.2.13</ecNumber>
    </recommendedName>
    <alternativeName>
        <fullName evidence="7">Meso-A2pm-adding enzyme</fullName>
    </alternativeName>
    <alternativeName>
        <fullName evidence="7">Meso-diaminopimelate-adding enzyme</fullName>
    </alternativeName>
    <alternativeName>
        <fullName evidence="7">UDP-MurNAc-L-Ala-D-Glu:meso-diaminopimelate ligase</fullName>
    </alternativeName>
    <alternativeName>
        <fullName evidence="7">UDP-MurNAc-tripeptide synthetase</fullName>
    </alternativeName>
    <alternativeName>
        <fullName evidence="7">UDP-N-acetylmuramyl-tripeptide synthetase</fullName>
    </alternativeName>
</protein>
<comment type="similarity">
    <text evidence="1 7">Belongs to the MurCDEF family. MurE subfamily.</text>
</comment>
<dbReference type="InterPro" id="IPR036565">
    <property type="entry name" value="Mur-like_cat_sf"/>
</dbReference>
<dbReference type="SUPFAM" id="SSF63418">
    <property type="entry name" value="MurE/MurF N-terminal domain"/>
    <property type="match status" value="1"/>
</dbReference>
<feature type="domain" description="Mur ligase central" evidence="11">
    <location>
        <begin position="161"/>
        <end position="363"/>
    </location>
</feature>
<keyword evidence="13" id="KW-1185">Reference proteome</keyword>
<dbReference type="InterPro" id="IPR004101">
    <property type="entry name" value="Mur_ligase_C"/>
</dbReference>
<dbReference type="Gene3D" id="3.90.190.20">
    <property type="entry name" value="Mur ligase, C-terminal domain"/>
    <property type="match status" value="1"/>
</dbReference>
<keyword evidence="3 7" id="KW-0133">Cell shape</keyword>
<dbReference type="UniPathway" id="UPA00219"/>
<dbReference type="NCBIfam" id="NF001126">
    <property type="entry name" value="PRK00139.1-4"/>
    <property type="match status" value="1"/>
</dbReference>
<dbReference type="NCBIfam" id="NF001124">
    <property type="entry name" value="PRK00139.1-2"/>
    <property type="match status" value="1"/>
</dbReference>
<sequence length="544" mass="56548">MVRLADLIAALRTGASSPGMAGAPVRTPDMDAGRNSIAGACTSATAREKDEGSVMGRLSHIGARHLADLEPGLEIAGLTADSRRVAPGFLFAALPGTTRDGRAFIPEAVARGAVAVLAPLGTRVHDARRPVQLITEANPRRAFALMAARFFGAQPDTVAAVTGTNGKTSTAVFTRQIWAALGLKAGSLGTLGAVAPGYERASTTTTPDPVALHRILAEMVAAGCDHLAMEASSHGLHQYRLDGVRVRAAAFTNLTHDHLDYHGSMAAYLAAKARLFTEVMAPGGVAVLNADMPQAEDLADVCRGRGHQVLTYGYRGADLRLEKVRPTACGQTLTLRVLGTRHRVCLPVAGTFQAHNALAALGLVLACGAPASPAAAALETLTEVPGRMQKVATLDHGAVVYVDYSHTPDSLETALTALRPHAAGRLVCVFGCGGDRDRTKRPIMGEIAARLADVPIVTDDNPRGEDPAAIRAAVMAACPGGREIGDRAEAIRAGVAALGPGDVLLIAGKGHEQGQVVGDRVLPFDDATQARAAVRDRRQGEDAT</sequence>
<dbReference type="Gene3D" id="3.40.1190.10">
    <property type="entry name" value="Mur-like, catalytic domain"/>
    <property type="match status" value="1"/>
</dbReference>
<evidence type="ECO:0000256" key="5">
    <source>
        <dbReference type="ARBA" id="ARBA00023306"/>
    </source>
</evidence>
<dbReference type="Pfam" id="PF01225">
    <property type="entry name" value="Mur_ligase"/>
    <property type="match status" value="1"/>
</dbReference>
<keyword evidence="4 7" id="KW-0573">Peptidoglycan synthesis</keyword>
<feature type="binding site" evidence="7">
    <location>
        <position position="232"/>
    </location>
    <ligand>
        <name>UDP-N-acetyl-alpha-D-muramoyl-L-alanyl-D-glutamate</name>
        <dbReference type="ChEBI" id="CHEBI:83900"/>
    </ligand>
</feature>
<dbReference type="Pfam" id="PF08245">
    <property type="entry name" value="Mur_ligase_M"/>
    <property type="match status" value="1"/>
</dbReference>
<dbReference type="PANTHER" id="PTHR23135:SF4">
    <property type="entry name" value="UDP-N-ACETYLMURAMOYL-L-ALANYL-D-GLUTAMATE--2,6-DIAMINOPIMELATE LIGASE MURE HOMOLOG, CHLOROPLASTIC"/>
    <property type="match status" value="1"/>
</dbReference>
<accession>A0A7W6WB03</accession>
<dbReference type="HAMAP" id="MF_00208">
    <property type="entry name" value="MurE"/>
    <property type="match status" value="1"/>
</dbReference>
<feature type="binding site" evidence="7">
    <location>
        <position position="512"/>
    </location>
    <ligand>
        <name>meso-2,6-diaminopimelate</name>
        <dbReference type="ChEBI" id="CHEBI:57791"/>
    </ligand>
</feature>
<feature type="binding site" evidence="7">
    <location>
        <begin position="205"/>
        <end position="206"/>
    </location>
    <ligand>
        <name>UDP-N-acetyl-alpha-D-muramoyl-L-alanyl-D-glutamate</name>
        <dbReference type="ChEBI" id="CHEBI:83900"/>
    </ligand>
</feature>
<evidence type="ECO:0000313" key="13">
    <source>
        <dbReference type="Proteomes" id="UP000554286"/>
    </source>
</evidence>
<organism evidence="12 13">
    <name type="scientific">Roseospira visakhapatnamensis</name>
    <dbReference type="NCBI Taxonomy" id="390880"/>
    <lineage>
        <taxon>Bacteria</taxon>
        <taxon>Pseudomonadati</taxon>
        <taxon>Pseudomonadota</taxon>
        <taxon>Alphaproteobacteria</taxon>
        <taxon>Rhodospirillales</taxon>
        <taxon>Rhodospirillaceae</taxon>
        <taxon>Roseospira</taxon>
    </lineage>
</organism>
<dbReference type="Pfam" id="PF02875">
    <property type="entry name" value="Mur_ligase_C"/>
    <property type="match status" value="1"/>
</dbReference>
<keyword evidence="6 7" id="KW-0961">Cell wall biogenesis/degradation</keyword>
<evidence type="ECO:0000256" key="7">
    <source>
        <dbReference type="HAMAP-Rule" id="MF_00208"/>
    </source>
</evidence>
<feature type="domain" description="Mur ligase C-terminal" evidence="10">
    <location>
        <begin position="386"/>
        <end position="510"/>
    </location>
</feature>
<comment type="caution">
    <text evidence="12">The sequence shown here is derived from an EMBL/GenBank/DDBJ whole genome shotgun (WGS) entry which is preliminary data.</text>
</comment>
<comment type="caution">
    <text evidence="7">Lacks conserved residue(s) required for the propagation of feature annotation.</text>
</comment>
<evidence type="ECO:0000259" key="10">
    <source>
        <dbReference type="Pfam" id="PF02875"/>
    </source>
</evidence>
<evidence type="ECO:0000256" key="8">
    <source>
        <dbReference type="RuleBase" id="RU004135"/>
    </source>
</evidence>
<keyword evidence="5 7" id="KW-0131">Cell cycle</keyword>
<reference evidence="12 13" key="1">
    <citation type="submission" date="2020-08" db="EMBL/GenBank/DDBJ databases">
        <title>Genome sequencing of Purple Non-Sulfur Bacteria from various extreme environments.</title>
        <authorList>
            <person name="Mayer M."/>
        </authorList>
    </citation>
    <scope>NUCLEOTIDE SEQUENCE [LARGE SCALE GENOMIC DNA]</scope>
    <source>
        <strain evidence="12 13">JA131</strain>
    </source>
</reference>
<dbReference type="InterPro" id="IPR005761">
    <property type="entry name" value="UDP-N-AcMur-Glu-dNH2Pim_ligase"/>
</dbReference>
<dbReference type="GO" id="GO:0005524">
    <property type="term" value="F:ATP binding"/>
    <property type="evidence" value="ECO:0007669"/>
    <property type="project" value="UniProtKB-UniRule"/>
</dbReference>
<feature type="binding site" evidence="7">
    <location>
        <position position="238"/>
    </location>
    <ligand>
        <name>UDP-N-acetyl-alpha-D-muramoyl-L-alanyl-D-glutamate</name>
        <dbReference type="ChEBI" id="CHEBI:83900"/>
    </ligand>
</feature>
<dbReference type="AlphaFoldDB" id="A0A7W6WB03"/>
<feature type="modified residue" description="N6-carboxylysine" evidence="7">
    <location>
        <position position="272"/>
    </location>
</feature>
<keyword evidence="7" id="KW-0460">Magnesium</keyword>
<feature type="binding site" evidence="7">
    <location>
        <begin position="163"/>
        <end position="169"/>
    </location>
    <ligand>
        <name>ATP</name>
        <dbReference type="ChEBI" id="CHEBI:30616"/>
    </ligand>
</feature>
<evidence type="ECO:0000256" key="3">
    <source>
        <dbReference type="ARBA" id="ARBA00022960"/>
    </source>
</evidence>
<evidence type="ECO:0000313" key="12">
    <source>
        <dbReference type="EMBL" id="MBB4267514.1"/>
    </source>
</evidence>
<feature type="binding site" evidence="7">
    <location>
        <position position="240"/>
    </location>
    <ligand>
        <name>UDP-N-acetyl-alpha-D-muramoyl-L-alanyl-D-glutamate</name>
        <dbReference type="ChEBI" id="CHEBI:83900"/>
    </ligand>
</feature>
<dbReference type="SUPFAM" id="SSF53244">
    <property type="entry name" value="MurD-like peptide ligases, peptide-binding domain"/>
    <property type="match status" value="1"/>
</dbReference>
<comment type="subcellular location">
    <subcellularLocation>
        <location evidence="7 8">Cytoplasm</location>
    </subcellularLocation>
</comment>
<dbReference type="GO" id="GO:0005737">
    <property type="term" value="C:cytoplasm"/>
    <property type="evidence" value="ECO:0007669"/>
    <property type="project" value="UniProtKB-SubCell"/>
</dbReference>
<proteinExistence type="inferred from homology"/>
<comment type="cofactor">
    <cofactor evidence="7">
        <name>Mg(2+)</name>
        <dbReference type="ChEBI" id="CHEBI:18420"/>
    </cofactor>
</comment>
<dbReference type="GO" id="GO:0000287">
    <property type="term" value="F:magnesium ion binding"/>
    <property type="evidence" value="ECO:0007669"/>
    <property type="project" value="UniProtKB-UniRule"/>
</dbReference>
<evidence type="ECO:0000259" key="11">
    <source>
        <dbReference type="Pfam" id="PF08245"/>
    </source>
</evidence>
<dbReference type="PANTHER" id="PTHR23135">
    <property type="entry name" value="MUR LIGASE FAMILY MEMBER"/>
    <property type="match status" value="1"/>
</dbReference>
<keyword evidence="7" id="KW-0963">Cytoplasm</keyword>
<feature type="domain" description="Mur ligase N-terminal catalytic" evidence="9">
    <location>
        <begin position="74"/>
        <end position="119"/>
    </location>
</feature>
<comment type="function">
    <text evidence="7">Catalyzes the addition of meso-diaminopimelic acid to the nucleotide precursor UDP-N-acetylmuramoyl-L-alanyl-D-glutamate (UMAG) in the biosynthesis of bacterial cell-wall peptidoglycan.</text>
</comment>
<keyword evidence="2 7" id="KW-0132">Cell division</keyword>
<dbReference type="Gene3D" id="3.40.1390.10">
    <property type="entry name" value="MurE/MurF, N-terminal domain"/>
    <property type="match status" value="1"/>
</dbReference>
<keyword evidence="7" id="KW-0067">ATP-binding</keyword>
<keyword evidence="7" id="KW-0547">Nucleotide-binding</keyword>
<evidence type="ECO:0000256" key="4">
    <source>
        <dbReference type="ARBA" id="ARBA00022984"/>
    </source>
</evidence>
<gene>
    <name evidence="7" type="primary">murE</name>
    <name evidence="12" type="ORF">GGD89_003158</name>
</gene>
<dbReference type="GO" id="GO:0009252">
    <property type="term" value="P:peptidoglycan biosynthetic process"/>
    <property type="evidence" value="ECO:0007669"/>
    <property type="project" value="UniProtKB-UniRule"/>
</dbReference>
<dbReference type="GO" id="GO:0008765">
    <property type="term" value="F:UDP-N-acetylmuramoylalanyl-D-glutamate-2,6-diaminopimelate ligase activity"/>
    <property type="evidence" value="ECO:0007669"/>
    <property type="project" value="UniProtKB-UniRule"/>
</dbReference>
<comment type="catalytic activity">
    <reaction evidence="7">
        <text>UDP-N-acetyl-alpha-D-muramoyl-L-alanyl-D-glutamate + meso-2,6-diaminopimelate + ATP = UDP-N-acetyl-alpha-D-muramoyl-L-alanyl-gamma-D-glutamyl-meso-2,6-diaminopimelate + ADP + phosphate + H(+)</text>
        <dbReference type="Rhea" id="RHEA:23676"/>
        <dbReference type="ChEBI" id="CHEBI:15378"/>
        <dbReference type="ChEBI" id="CHEBI:30616"/>
        <dbReference type="ChEBI" id="CHEBI:43474"/>
        <dbReference type="ChEBI" id="CHEBI:57791"/>
        <dbReference type="ChEBI" id="CHEBI:83900"/>
        <dbReference type="ChEBI" id="CHEBI:83905"/>
        <dbReference type="ChEBI" id="CHEBI:456216"/>
        <dbReference type="EC" id="6.3.2.13"/>
    </reaction>
</comment>
<dbReference type="InterPro" id="IPR036615">
    <property type="entry name" value="Mur_ligase_C_dom_sf"/>
</dbReference>
<evidence type="ECO:0000256" key="6">
    <source>
        <dbReference type="ARBA" id="ARBA00023316"/>
    </source>
</evidence>
<evidence type="ECO:0000256" key="1">
    <source>
        <dbReference type="ARBA" id="ARBA00005898"/>
    </source>
</evidence>
<feature type="binding site" evidence="7">
    <location>
        <position position="508"/>
    </location>
    <ligand>
        <name>meso-2,6-diaminopimelate</name>
        <dbReference type="ChEBI" id="CHEBI:57791"/>
    </ligand>
</feature>
<dbReference type="Proteomes" id="UP000554286">
    <property type="component" value="Unassembled WGS sequence"/>
</dbReference>
<evidence type="ECO:0000259" key="9">
    <source>
        <dbReference type="Pfam" id="PF01225"/>
    </source>
</evidence>
<dbReference type="EC" id="6.3.2.13" evidence="7"/>
<comment type="pathway">
    <text evidence="7 8">Cell wall biogenesis; peptidoglycan biosynthesis.</text>
</comment>
<feature type="short sequence motif" description="Meso-diaminopimelate recognition motif" evidence="7">
    <location>
        <begin position="460"/>
        <end position="463"/>
    </location>
</feature>
<dbReference type="GO" id="GO:0008360">
    <property type="term" value="P:regulation of cell shape"/>
    <property type="evidence" value="ECO:0007669"/>
    <property type="project" value="UniProtKB-KW"/>
</dbReference>
<dbReference type="EMBL" id="JACIGK010000028">
    <property type="protein sequence ID" value="MBB4267514.1"/>
    <property type="molecule type" value="Genomic_DNA"/>
</dbReference>